<dbReference type="Proteomes" id="UP001174909">
    <property type="component" value="Unassembled WGS sequence"/>
</dbReference>
<name>A0AA35SDV1_GEOBA</name>
<comment type="caution">
    <text evidence="1">The sequence shown here is derived from an EMBL/GenBank/DDBJ whole genome shotgun (WGS) entry which is preliminary data.</text>
</comment>
<dbReference type="EMBL" id="CASHTH010002239">
    <property type="protein sequence ID" value="CAI8026821.1"/>
    <property type="molecule type" value="Genomic_DNA"/>
</dbReference>
<proteinExistence type="predicted"/>
<accession>A0AA35SDV1</accession>
<dbReference type="AlphaFoldDB" id="A0AA35SDV1"/>
<keyword evidence="2" id="KW-1185">Reference proteome</keyword>
<gene>
    <name evidence="1" type="ORF">GBAR_LOCUS15372</name>
</gene>
<evidence type="ECO:0000313" key="2">
    <source>
        <dbReference type="Proteomes" id="UP001174909"/>
    </source>
</evidence>
<sequence>MKANLSISWNKLRTLRRWLKMFHISLASERKQRSLAKETVGDNIAAEMVPFTFPAEGR</sequence>
<protein>
    <submittedName>
        <fullName evidence="1">Uncharacterized protein</fullName>
    </submittedName>
</protein>
<organism evidence="1 2">
    <name type="scientific">Geodia barretti</name>
    <name type="common">Barrett's horny sponge</name>
    <dbReference type="NCBI Taxonomy" id="519541"/>
    <lineage>
        <taxon>Eukaryota</taxon>
        <taxon>Metazoa</taxon>
        <taxon>Porifera</taxon>
        <taxon>Demospongiae</taxon>
        <taxon>Heteroscleromorpha</taxon>
        <taxon>Tetractinellida</taxon>
        <taxon>Astrophorina</taxon>
        <taxon>Geodiidae</taxon>
        <taxon>Geodia</taxon>
    </lineage>
</organism>
<reference evidence="1" key="1">
    <citation type="submission" date="2023-03" db="EMBL/GenBank/DDBJ databases">
        <authorList>
            <person name="Steffen K."/>
            <person name="Cardenas P."/>
        </authorList>
    </citation>
    <scope>NUCLEOTIDE SEQUENCE</scope>
</reference>
<evidence type="ECO:0000313" key="1">
    <source>
        <dbReference type="EMBL" id="CAI8026821.1"/>
    </source>
</evidence>
<feature type="non-terminal residue" evidence="1">
    <location>
        <position position="1"/>
    </location>
</feature>